<dbReference type="RefSeq" id="WP_273189587.1">
    <property type="nucleotide sequence ID" value="NZ_DYUZ01000016.1"/>
</dbReference>
<evidence type="ECO:0000313" key="4">
    <source>
        <dbReference type="Proteomes" id="UP000753256"/>
    </source>
</evidence>
<organism evidence="3 4">
    <name type="scientific">Enorma phocaeensis</name>
    <dbReference type="NCBI Taxonomy" id="1871019"/>
    <lineage>
        <taxon>Bacteria</taxon>
        <taxon>Bacillati</taxon>
        <taxon>Actinomycetota</taxon>
        <taxon>Coriobacteriia</taxon>
        <taxon>Coriobacteriales</taxon>
        <taxon>Coriobacteriaceae</taxon>
        <taxon>Enorma</taxon>
    </lineage>
</organism>
<proteinExistence type="predicted"/>
<dbReference type="InterPro" id="IPR008964">
    <property type="entry name" value="Invasin/intimin_cell_adhesion"/>
</dbReference>
<dbReference type="SUPFAM" id="SSF49373">
    <property type="entry name" value="Invasin/intimin cell-adhesion fragments"/>
    <property type="match status" value="1"/>
</dbReference>
<dbReference type="EMBL" id="DYUZ01000016">
    <property type="protein sequence ID" value="HJG37068.1"/>
    <property type="molecule type" value="Genomic_DNA"/>
</dbReference>
<evidence type="ECO:0000313" key="3">
    <source>
        <dbReference type="EMBL" id="HJG37068.1"/>
    </source>
</evidence>
<comment type="caution">
    <text evidence="3">The sequence shown here is derived from an EMBL/GenBank/DDBJ whole genome shotgun (WGS) entry which is preliminary data.</text>
</comment>
<gene>
    <name evidence="3" type="ORF">K8V70_04285</name>
</gene>
<dbReference type="SMART" id="SM00635">
    <property type="entry name" value="BID_2"/>
    <property type="match status" value="1"/>
</dbReference>
<protein>
    <submittedName>
        <fullName evidence="3">Ig-like domain-containing protein</fullName>
    </submittedName>
</protein>
<feature type="signal peptide" evidence="1">
    <location>
        <begin position="1"/>
        <end position="28"/>
    </location>
</feature>
<dbReference type="AlphaFoldDB" id="A0A921LSI2"/>
<reference evidence="3" key="2">
    <citation type="submission" date="2021-09" db="EMBL/GenBank/DDBJ databases">
        <authorList>
            <person name="Gilroy R."/>
        </authorList>
    </citation>
    <scope>NUCLEOTIDE SEQUENCE</scope>
    <source>
        <strain evidence="3">ChiHjej13B12-9602</strain>
    </source>
</reference>
<evidence type="ECO:0000259" key="2">
    <source>
        <dbReference type="SMART" id="SM00635"/>
    </source>
</evidence>
<evidence type="ECO:0000256" key="1">
    <source>
        <dbReference type="SAM" id="SignalP"/>
    </source>
</evidence>
<accession>A0A921LSI2</accession>
<sequence>MKMLKRTIATVFVTALLCLFALPVTALAVGEPATLYVGNQQVSSGNDITYWTTDKSTGGLTKYEGNDDNWNVKYDPTTVTLTLSGATIQGGTNTGSAPYGAGIYALSSSGQPVALTIELIGTNTITGTFGIFLSAEIDASSYGTNATLTITSENNGSLQVSGFNYGIYVNSGTGGTSLNINDASVVASSSSSYSGYAGVYVQSGASATNSPNISLSVDGGSLTASASEGNDGIQFYVGSSKATGATTSLTVTDNAIVDAKNGGISAKQILSPINTNISAPGSNGGIVFDGKNGTVYGNVTLQEDITIGEGESLTLDDGASLNAGGHNVIVDGGTLDDSIKNSLGDSVTYVVRGVSLDLSALTLTEGGTAQLIAMVEPIDATNKNVTWSSSAHDVATVDASGNVTAVAEGTATITATTEDGGKTATCTVTVEHAHDPAAAWSSDASGHWHACAGCSEKLNFAVHSGKVVGKRDGACTEAGYTGDTVCSVCGYVVAKGVATPATGHSYQDGACTVCGAQEPAKDGDSIPATGDLAPVACALAGIFGMTLVAAGLRNRTSW</sequence>
<keyword evidence="1" id="KW-0732">Signal</keyword>
<feature type="domain" description="BIG2" evidence="2">
    <location>
        <begin position="350"/>
        <end position="427"/>
    </location>
</feature>
<dbReference type="Proteomes" id="UP000753256">
    <property type="component" value="Unassembled WGS sequence"/>
</dbReference>
<dbReference type="Gene3D" id="2.60.40.1080">
    <property type="match status" value="1"/>
</dbReference>
<reference evidence="3" key="1">
    <citation type="journal article" date="2021" name="PeerJ">
        <title>Extensive microbial diversity within the chicken gut microbiome revealed by metagenomics and culture.</title>
        <authorList>
            <person name="Gilroy R."/>
            <person name="Ravi A."/>
            <person name="Getino M."/>
            <person name="Pursley I."/>
            <person name="Horton D.L."/>
            <person name="Alikhan N.F."/>
            <person name="Baker D."/>
            <person name="Gharbi K."/>
            <person name="Hall N."/>
            <person name="Watson M."/>
            <person name="Adriaenssens E.M."/>
            <person name="Foster-Nyarko E."/>
            <person name="Jarju S."/>
            <person name="Secka A."/>
            <person name="Antonio M."/>
            <person name="Oren A."/>
            <person name="Chaudhuri R.R."/>
            <person name="La Ragione R."/>
            <person name="Hildebrand F."/>
            <person name="Pallen M.J."/>
        </authorList>
    </citation>
    <scope>NUCLEOTIDE SEQUENCE</scope>
    <source>
        <strain evidence="3">ChiHjej13B12-9602</strain>
    </source>
</reference>
<name>A0A921LSI2_9ACTN</name>
<feature type="chain" id="PRO_5037081168" evidence="1">
    <location>
        <begin position="29"/>
        <end position="558"/>
    </location>
</feature>
<dbReference type="InterPro" id="IPR003343">
    <property type="entry name" value="Big_2"/>
</dbReference>
<dbReference type="Pfam" id="PF02368">
    <property type="entry name" value="Big_2"/>
    <property type="match status" value="1"/>
</dbReference>